<dbReference type="Pfam" id="PF13456">
    <property type="entry name" value="RVT_3"/>
    <property type="match status" value="1"/>
</dbReference>
<dbReference type="InterPro" id="IPR044730">
    <property type="entry name" value="RNase_H-like_dom_plant"/>
</dbReference>
<reference evidence="2 3" key="1">
    <citation type="journal article" date="2020" name="bioRxiv">
        <title>Sequence and annotation of 42 cannabis genomes reveals extensive copy number variation in cannabinoid synthesis and pathogen resistance genes.</title>
        <authorList>
            <person name="Mckernan K.J."/>
            <person name="Helbert Y."/>
            <person name="Kane L.T."/>
            <person name="Ebling H."/>
            <person name="Zhang L."/>
            <person name="Liu B."/>
            <person name="Eaton Z."/>
            <person name="Mclaughlin S."/>
            <person name="Kingan S."/>
            <person name="Baybayan P."/>
            <person name="Concepcion G."/>
            <person name="Jordan M."/>
            <person name="Riva A."/>
            <person name="Barbazuk W."/>
            <person name="Harkins T."/>
        </authorList>
    </citation>
    <scope>NUCLEOTIDE SEQUENCE [LARGE SCALE GENOMIC DNA]</scope>
    <source>
        <strain evidence="3">cv. Jamaican Lion 4</strain>
        <tissue evidence="2">Leaf</tissue>
    </source>
</reference>
<dbReference type="PANTHER" id="PTHR47723:SF19">
    <property type="entry name" value="POLYNUCLEOTIDYL TRANSFERASE, RIBONUCLEASE H-LIKE SUPERFAMILY PROTEIN"/>
    <property type="match status" value="1"/>
</dbReference>
<protein>
    <recommendedName>
        <fullName evidence="1">Reverse transcriptase domain-containing protein</fullName>
    </recommendedName>
</protein>
<dbReference type="InterPro" id="IPR012337">
    <property type="entry name" value="RNaseH-like_sf"/>
</dbReference>
<dbReference type="PANTHER" id="PTHR47723">
    <property type="entry name" value="OS05G0353850 PROTEIN"/>
    <property type="match status" value="1"/>
</dbReference>
<evidence type="ECO:0000313" key="2">
    <source>
        <dbReference type="EMBL" id="KAF4386132.1"/>
    </source>
</evidence>
<dbReference type="Gene3D" id="3.30.420.10">
    <property type="entry name" value="Ribonuclease H-like superfamily/Ribonuclease H"/>
    <property type="match status" value="1"/>
</dbReference>
<dbReference type="InterPro" id="IPR000477">
    <property type="entry name" value="RT_dom"/>
</dbReference>
<evidence type="ECO:0000313" key="3">
    <source>
        <dbReference type="Proteomes" id="UP000525078"/>
    </source>
</evidence>
<dbReference type="InterPro" id="IPR053151">
    <property type="entry name" value="RNase_H-like"/>
</dbReference>
<dbReference type="CDD" id="cd06222">
    <property type="entry name" value="RNase_H_like"/>
    <property type="match status" value="1"/>
</dbReference>
<dbReference type="AlphaFoldDB" id="A0A7J6GT68"/>
<dbReference type="Proteomes" id="UP000525078">
    <property type="component" value="Unassembled WGS sequence"/>
</dbReference>
<comment type="caution">
    <text evidence="2">The sequence shown here is derived from an EMBL/GenBank/DDBJ whole genome shotgun (WGS) entry which is preliminary data.</text>
</comment>
<feature type="domain" description="Reverse transcriptase" evidence="1">
    <location>
        <begin position="1"/>
        <end position="76"/>
    </location>
</feature>
<gene>
    <name evidence="2" type="ORF">F8388_016384</name>
</gene>
<dbReference type="EMBL" id="JAATIP010000043">
    <property type="protein sequence ID" value="KAF4386132.1"/>
    <property type="molecule type" value="Genomic_DNA"/>
</dbReference>
<dbReference type="GO" id="GO:0004523">
    <property type="term" value="F:RNA-DNA hybrid ribonuclease activity"/>
    <property type="evidence" value="ECO:0007669"/>
    <property type="project" value="InterPro"/>
</dbReference>
<dbReference type="InterPro" id="IPR002156">
    <property type="entry name" value="RNaseH_domain"/>
</dbReference>
<name>A0A7J6GT68_CANSA</name>
<dbReference type="GO" id="GO:0003676">
    <property type="term" value="F:nucleic acid binding"/>
    <property type="evidence" value="ECO:0007669"/>
    <property type="project" value="InterPro"/>
</dbReference>
<dbReference type="SUPFAM" id="SSF53098">
    <property type="entry name" value="Ribonuclease H-like"/>
    <property type="match status" value="1"/>
</dbReference>
<evidence type="ECO:0000259" key="1">
    <source>
        <dbReference type="PROSITE" id="PS50878"/>
    </source>
</evidence>
<sequence>MFADDVMLFGQASVKEAEAFLECLNLYCSWSGQAVNFQKSTVFFSKGVPSIRANSIANLLGMSKMKKDTIYLGTSLFNSANRSKDMNFLVKKVMARIEGWKSRLFSKAVRNKLLHNSVKLGMAEAIQQVCRLFQDHKSTSHATLRKERIITTPPEDWIACFTDITTAPDHAFGAAVFRDCNNRLRTAFSSRLHVTDPTLAEATMLVIAANYAAKNNLHNVLFFCDNSPVVQYFNSSIPDNYHQKLAGAADRFRSNVHPLESFKLCHIPRSQNFCAHNMAKWAKLHNVTGDIDLGAIEVGVFSNEEEWNPGCEEDDGCVVGGKGKNSAGCSSKPKLVGRAIPWMPTISIGIKLSHRTSVCSYNWFTQLLPLSSNNHI</sequence>
<proteinExistence type="predicted"/>
<dbReference type="PROSITE" id="PS50878">
    <property type="entry name" value="RT_POL"/>
    <property type="match status" value="1"/>
</dbReference>
<accession>A0A7J6GT68</accession>
<dbReference type="InterPro" id="IPR036397">
    <property type="entry name" value="RNaseH_sf"/>
</dbReference>
<organism evidence="2 3">
    <name type="scientific">Cannabis sativa</name>
    <name type="common">Hemp</name>
    <name type="synonym">Marijuana</name>
    <dbReference type="NCBI Taxonomy" id="3483"/>
    <lineage>
        <taxon>Eukaryota</taxon>
        <taxon>Viridiplantae</taxon>
        <taxon>Streptophyta</taxon>
        <taxon>Embryophyta</taxon>
        <taxon>Tracheophyta</taxon>
        <taxon>Spermatophyta</taxon>
        <taxon>Magnoliopsida</taxon>
        <taxon>eudicotyledons</taxon>
        <taxon>Gunneridae</taxon>
        <taxon>Pentapetalae</taxon>
        <taxon>rosids</taxon>
        <taxon>fabids</taxon>
        <taxon>Rosales</taxon>
        <taxon>Cannabaceae</taxon>
        <taxon>Cannabis</taxon>
    </lineage>
</organism>